<proteinExistence type="predicted"/>
<keyword evidence="1" id="KW-0963">Cytoplasm</keyword>
<gene>
    <name evidence="11" type="ORF">AVDCRST_MAG42-2077</name>
</gene>
<dbReference type="Gene3D" id="3.30.420.340">
    <property type="entry name" value="UvrC, RNAse H endonuclease domain"/>
    <property type="match status" value="1"/>
</dbReference>
<feature type="region of interest" description="Disordered" evidence="7">
    <location>
        <begin position="368"/>
        <end position="407"/>
    </location>
</feature>
<dbReference type="GO" id="GO:0009432">
    <property type="term" value="P:SOS response"/>
    <property type="evidence" value="ECO:0007669"/>
    <property type="project" value="UniProtKB-KW"/>
</dbReference>
<dbReference type="Gene3D" id="1.10.150.20">
    <property type="entry name" value="5' to 3' exonuclease, C-terminal subdomain"/>
    <property type="match status" value="1"/>
</dbReference>
<keyword evidence="4" id="KW-0267">Excision nuclease</keyword>
<dbReference type="Pfam" id="PF12826">
    <property type="entry name" value="HHH_2"/>
    <property type="match status" value="1"/>
</dbReference>
<keyword evidence="5" id="KW-0234">DNA repair</keyword>
<accession>A0A6J4IC56</accession>
<evidence type="ECO:0000259" key="8">
    <source>
        <dbReference type="PROSITE" id="PS50151"/>
    </source>
</evidence>
<feature type="domain" description="UvrC family homology region profile" evidence="10">
    <location>
        <begin position="265"/>
        <end position="438"/>
    </location>
</feature>
<dbReference type="GO" id="GO:0009381">
    <property type="term" value="F:excinuclease ABC activity"/>
    <property type="evidence" value="ECO:0007669"/>
    <property type="project" value="InterPro"/>
</dbReference>
<reference evidence="11" key="1">
    <citation type="submission" date="2020-02" db="EMBL/GenBank/DDBJ databases">
        <authorList>
            <person name="Meier V. D."/>
        </authorList>
    </citation>
    <scope>NUCLEOTIDE SEQUENCE</scope>
    <source>
        <strain evidence="11">AVDCRST_MAG42</strain>
    </source>
</reference>
<dbReference type="AlphaFoldDB" id="A0A6J4IC56"/>
<dbReference type="GO" id="GO:0006289">
    <property type="term" value="P:nucleotide-excision repair"/>
    <property type="evidence" value="ECO:0007669"/>
    <property type="project" value="InterPro"/>
</dbReference>
<evidence type="ECO:0000256" key="6">
    <source>
        <dbReference type="ARBA" id="ARBA00023236"/>
    </source>
</evidence>
<dbReference type="GO" id="GO:0009380">
    <property type="term" value="C:excinuclease repair complex"/>
    <property type="evidence" value="ECO:0007669"/>
    <property type="project" value="TreeGrafter"/>
</dbReference>
<dbReference type="Pfam" id="PF08459">
    <property type="entry name" value="UvrC_RNaseH_dom"/>
    <property type="match status" value="1"/>
</dbReference>
<dbReference type="InterPro" id="IPR001162">
    <property type="entry name" value="UvrC_RNase_H_dom"/>
</dbReference>
<dbReference type="InterPro" id="IPR000305">
    <property type="entry name" value="GIY-YIG_endonuc"/>
</dbReference>
<dbReference type="SMART" id="SM00465">
    <property type="entry name" value="GIYc"/>
    <property type="match status" value="1"/>
</dbReference>
<dbReference type="SUPFAM" id="SSF46600">
    <property type="entry name" value="C-terminal UvrC-binding domain of UvrB"/>
    <property type="match status" value="1"/>
</dbReference>
<dbReference type="PANTHER" id="PTHR30562">
    <property type="entry name" value="UVRC/OXIDOREDUCTASE"/>
    <property type="match status" value="1"/>
</dbReference>
<evidence type="ECO:0000259" key="10">
    <source>
        <dbReference type="PROSITE" id="PS50165"/>
    </source>
</evidence>
<dbReference type="PROSITE" id="PS50151">
    <property type="entry name" value="UVR"/>
    <property type="match status" value="1"/>
</dbReference>
<organism evidence="11">
    <name type="scientific">uncultured Chthoniobacterales bacterium</name>
    <dbReference type="NCBI Taxonomy" id="1836801"/>
    <lineage>
        <taxon>Bacteria</taxon>
        <taxon>Pseudomonadati</taxon>
        <taxon>Verrucomicrobiota</taxon>
        <taxon>Spartobacteria</taxon>
        <taxon>Chthoniobacterales</taxon>
        <taxon>environmental samples</taxon>
    </lineage>
</organism>
<dbReference type="InterPro" id="IPR001943">
    <property type="entry name" value="UVR_dom"/>
</dbReference>
<evidence type="ECO:0000259" key="9">
    <source>
        <dbReference type="PROSITE" id="PS50164"/>
    </source>
</evidence>
<dbReference type="PROSITE" id="PS50164">
    <property type="entry name" value="GIY_YIG"/>
    <property type="match status" value="1"/>
</dbReference>
<evidence type="ECO:0000256" key="3">
    <source>
        <dbReference type="ARBA" id="ARBA00022769"/>
    </source>
</evidence>
<evidence type="ECO:0000256" key="5">
    <source>
        <dbReference type="ARBA" id="ARBA00023204"/>
    </source>
</evidence>
<keyword evidence="2" id="KW-0227">DNA damage</keyword>
<sequence length="564" mass="64435">MASALPKEKPDLTKRVHDVPHKPGVYLMRDRFNRVIYVGKARDLRKRVGSYFMPSKMAQADLKTRALLEAVWDFEFHTVASEPESLLLEGKLIKEYRPRYNISFRDDKRFLLVKVDPKEDWPRFRLARFKKDDGARYFGPYAHAGALRQTLNFMRKKFGVLTFGRGAPTERELKSSTYQVPFRLSEITGEQYRERVHQASDFLEGQSREMIGALEDEMRKAAEKLDFEKAAELRNMLEDLKRTTKPMRRFTRHSLPSAIDPASDVEGLREALQLPTPPVVMECFDISNISTTHVVASMVCFRNGVPDKDNYRRYRIRTVEGQDDFASMAEVVRRRYSRVLLQAREANPDAEYSQEETVEGMRRLEQRQTSDVELGTSGDAGHPERSASGVEGSRGDSLKVTPRDSSTALRSARNDGFVAVRLPDLVIVDGGKGQLSSACKELQRLGLHDLPIIGLAKEYEEIYRPGRALPLQLSMDSGALRLLQRIRDEAHRFANTYHQLLMKKRIGESILDDCPGVSQNRKNLLLRQFGSVNRLRKASVEQIASTEGIGPKLAEEVHRFLQRH</sequence>
<dbReference type="Pfam" id="PF02151">
    <property type="entry name" value="UVR"/>
    <property type="match status" value="1"/>
</dbReference>
<dbReference type="PANTHER" id="PTHR30562:SF1">
    <property type="entry name" value="UVRABC SYSTEM PROTEIN C"/>
    <property type="match status" value="1"/>
</dbReference>
<feature type="domain" description="GIY-YIG" evidence="9">
    <location>
        <begin position="21"/>
        <end position="102"/>
    </location>
</feature>
<dbReference type="InterPro" id="IPR036876">
    <property type="entry name" value="UVR_dom_sf"/>
</dbReference>
<dbReference type="InterPro" id="IPR010994">
    <property type="entry name" value="RuvA_2-like"/>
</dbReference>
<dbReference type="InterPro" id="IPR047296">
    <property type="entry name" value="GIY-YIG_UvrC_Cho"/>
</dbReference>
<keyword evidence="6" id="KW-0742">SOS response</keyword>
<dbReference type="Gene3D" id="3.40.1440.10">
    <property type="entry name" value="GIY-YIG endonuclease"/>
    <property type="match status" value="1"/>
</dbReference>
<dbReference type="Gene3D" id="4.10.860.10">
    <property type="entry name" value="UVR domain"/>
    <property type="match status" value="1"/>
</dbReference>
<evidence type="ECO:0000256" key="1">
    <source>
        <dbReference type="ARBA" id="ARBA00022490"/>
    </source>
</evidence>
<evidence type="ECO:0000256" key="4">
    <source>
        <dbReference type="ARBA" id="ARBA00022881"/>
    </source>
</evidence>
<dbReference type="EMBL" id="CADCTA010000076">
    <property type="protein sequence ID" value="CAA9247804.1"/>
    <property type="molecule type" value="Genomic_DNA"/>
</dbReference>
<evidence type="ECO:0000256" key="7">
    <source>
        <dbReference type="SAM" id="MobiDB-lite"/>
    </source>
</evidence>
<dbReference type="InterPro" id="IPR050066">
    <property type="entry name" value="UvrABC_protein_C"/>
</dbReference>
<dbReference type="Pfam" id="PF01541">
    <property type="entry name" value="GIY-YIG"/>
    <property type="match status" value="1"/>
</dbReference>
<dbReference type="PROSITE" id="PS50165">
    <property type="entry name" value="UVRC"/>
    <property type="match status" value="1"/>
</dbReference>
<dbReference type="FunFam" id="3.40.1440.10:FF:000001">
    <property type="entry name" value="UvrABC system protein C"/>
    <property type="match status" value="1"/>
</dbReference>
<dbReference type="InterPro" id="IPR035901">
    <property type="entry name" value="GIY-YIG_endonuc_sf"/>
</dbReference>
<dbReference type="InterPro" id="IPR041663">
    <property type="entry name" value="DisA/LigA_HHH"/>
</dbReference>
<dbReference type="InterPro" id="IPR038476">
    <property type="entry name" value="UvrC_RNase_H_dom_sf"/>
</dbReference>
<feature type="domain" description="UVR" evidence="8">
    <location>
        <begin position="208"/>
        <end position="243"/>
    </location>
</feature>
<dbReference type="SUPFAM" id="SSF47781">
    <property type="entry name" value="RuvA domain 2-like"/>
    <property type="match status" value="1"/>
</dbReference>
<name>A0A6J4IC56_9BACT</name>
<evidence type="ECO:0000313" key="11">
    <source>
        <dbReference type="EMBL" id="CAA9247804.1"/>
    </source>
</evidence>
<dbReference type="SUPFAM" id="SSF82771">
    <property type="entry name" value="GIY-YIG endonuclease"/>
    <property type="match status" value="1"/>
</dbReference>
<evidence type="ECO:0000256" key="2">
    <source>
        <dbReference type="ARBA" id="ARBA00022763"/>
    </source>
</evidence>
<protein>
    <submittedName>
        <fullName evidence="11">Excinuclease ABC subunit C</fullName>
    </submittedName>
</protein>
<keyword evidence="3" id="KW-0228">DNA excision</keyword>
<dbReference type="CDD" id="cd10434">
    <property type="entry name" value="GIY-YIG_UvrC_Cho"/>
    <property type="match status" value="1"/>
</dbReference>